<feature type="domain" description="Mur ligase central" evidence="13">
    <location>
        <begin position="44"/>
        <end position="263"/>
    </location>
</feature>
<evidence type="ECO:0000259" key="12">
    <source>
        <dbReference type="Pfam" id="PF02875"/>
    </source>
</evidence>
<dbReference type="InterPro" id="IPR018109">
    <property type="entry name" value="Folylpolyglutamate_synth_CS"/>
</dbReference>
<dbReference type="GO" id="GO:0008841">
    <property type="term" value="F:dihydrofolate synthase activity"/>
    <property type="evidence" value="ECO:0007669"/>
    <property type="project" value="TreeGrafter"/>
</dbReference>
<dbReference type="SUPFAM" id="SSF53623">
    <property type="entry name" value="MurD-like peptide ligases, catalytic domain"/>
    <property type="match status" value="1"/>
</dbReference>
<evidence type="ECO:0000256" key="6">
    <source>
        <dbReference type="ARBA" id="ARBA00022741"/>
    </source>
</evidence>
<proteinExistence type="inferred from homology"/>
<dbReference type="InterPro" id="IPR036615">
    <property type="entry name" value="Mur_ligase_C_dom_sf"/>
</dbReference>
<dbReference type="InterPro" id="IPR004101">
    <property type="entry name" value="Mur_ligase_C"/>
</dbReference>
<evidence type="ECO:0000256" key="7">
    <source>
        <dbReference type="ARBA" id="ARBA00022840"/>
    </source>
</evidence>
<comment type="similarity">
    <text evidence="2 11">Belongs to the folylpolyglutamate synthase family.</text>
</comment>
<keyword evidence="8" id="KW-0460">Magnesium</keyword>
<feature type="domain" description="Mur ligase C-terminal" evidence="12">
    <location>
        <begin position="293"/>
        <end position="412"/>
    </location>
</feature>
<dbReference type="PANTHER" id="PTHR11136">
    <property type="entry name" value="FOLYLPOLYGLUTAMATE SYNTHASE-RELATED"/>
    <property type="match status" value="1"/>
</dbReference>
<dbReference type="Gene3D" id="3.90.190.20">
    <property type="entry name" value="Mur ligase, C-terminal domain"/>
    <property type="match status" value="1"/>
</dbReference>
<dbReference type="PIRSF" id="PIRSF001563">
    <property type="entry name" value="Folylpolyglu_synth"/>
    <property type="match status" value="1"/>
</dbReference>
<evidence type="ECO:0000256" key="11">
    <source>
        <dbReference type="PIRNR" id="PIRNR001563"/>
    </source>
</evidence>
<dbReference type="EC" id="6.3.2.17" evidence="3"/>
<dbReference type="GO" id="GO:0005737">
    <property type="term" value="C:cytoplasm"/>
    <property type="evidence" value="ECO:0007669"/>
    <property type="project" value="TreeGrafter"/>
</dbReference>
<evidence type="ECO:0000313" key="14">
    <source>
        <dbReference type="EMBL" id="BCI59562.1"/>
    </source>
</evidence>
<accession>A0A7I8D1J9</accession>
<gene>
    <name evidence="14" type="primary">folC</name>
    <name evidence="14" type="ORF">C12CBH8_02010</name>
</gene>
<dbReference type="Pfam" id="PF08245">
    <property type="entry name" value="Mur_ligase_M"/>
    <property type="match status" value="1"/>
</dbReference>
<dbReference type="InterPro" id="IPR013221">
    <property type="entry name" value="Mur_ligase_cen"/>
</dbReference>
<dbReference type="RefSeq" id="WP_215533378.1">
    <property type="nucleotide sequence ID" value="NZ_AP023321.1"/>
</dbReference>
<keyword evidence="6 11" id="KW-0547">Nucleotide-binding</keyword>
<dbReference type="PROSITE" id="PS01012">
    <property type="entry name" value="FOLYLPOLYGLU_SYNT_2"/>
    <property type="match status" value="1"/>
</dbReference>
<dbReference type="InterPro" id="IPR001645">
    <property type="entry name" value="Folylpolyglutamate_synth"/>
</dbReference>
<evidence type="ECO:0000256" key="9">
    <source>
        <dbReference type="ARBA" id="ARBA00030592"/>
    </source>
</evidence>
<dbReference type="AlphaFoldDB" id="A0A7I8D1J9"/>
<keyword evidence="4 11" id="KW-0436">Ligase</keyword>
<dbReference type="KEGG" id="sman:C12CBH8_02010"/>
<dbReference type="SUPFAM" id="SSF53244">
    <property type="entry name" value="MurD-like peptide ligases, peptide-binding domain"/>
    <property type="match status" value="1"/>
</dbReference>
<keyword evidence="5" id="KW-0479">Metal-binding</keyword>
<evidence type="ECO:0000256" key="4">
    <source>
        <dbReference type="ARBA" id="ARBA00022598"/>
    </source>
</evidence>
<dbReference type="GO" id="GO:0046872">
    <property type="term" value="F:metal ion binding"/>
    <property type="evidence" value="ECO:0007669"/>
    <property type="project" value="UniProtKB-KW"/>
</dbReference>
<dbReference type="GO" id="GO:0004326">
    <property type="term" value="F:tetrahydrofolylpolyglutamate synthase activity"/>
    <property type="evidence" value="ECO:0007669"/>
    <property type="project" value="UniProtKB-EC"/>
</dbReference>
<dbReference type="FunFam" id="3.40.1190.10:FF:000011">
    <property type="entry name" value="Folylpolyglutamate synthase/dihydrofolate synthase"/>
    <property type="match status" value="1"/>
</dbReference>
<dbReference type="PROSITE" id="PS01011">
    <property type="entry name" value="FOLYLPOLYGLU_SYNT_1"/>
    <property type="match status" value="1"/>
</dbReference>
<dbReference type="Proteomes" id="UP000593890">
    <property type="component" value="Chromosome"/>
</dbReference>
<evidence type="ECO:0000256" key="5">
    <source>
        <dbReference type="ARBA" id="ARBA00022723"/>
    </source>
</evidence>
<dbReference type="InterPro" id="IPR036565">
    <property type="entry name" value="Mur-like_cat_sf"/>
</dbReference>
<keyword evidence="15" id="KW-1185">Reference proteome</keyword>
<protein>
    <recommendedName>
        <fullName evidence="3">tetrahydrofolate synthase</fullName>
        <ecNumber evidence="3">6.3.2.17</ecNumber>
    </recommendedName>
    <alternativeName>
        <fullName evidence="9">Tetrahydrofolylpolyglutamate synthase</fullName>
    </alternativeName>
</protein>
<evidence type="ECO:0000256" key="8">
    <source>
        <dbReference type="ARBA" id="ARBA00022842"/>
    </source>
</evidence>
<sequence length="430" mass="47159">MTYQQSLDYIHSLLRFGMKPGLERIARLCQRLGDPQKKLSFVHVAGTNGKGSTCSMLASILRKAGYKTGLYTSPFVTDFCERMQIDGVPISHGDLSRWTEKLRPMIEKISSEGEAVTEFEAITALAFAWFEEQNCDIVVLETGLGGRFDATNVIDCPLCSVITSIGLDHTQILGDTLDKIAFEKCGILKPDGRTVCYPAQSEEALSIIKGRAEEEHNALRIGTMEDLTVHSMTWEGSELTYRGFDFHLPLLGVHQHANAVTVLETVESLREAGLCISDQAVREGIRDVVWPARLEILARHPLTLLDGAHNPQAMGMLAGTLQALEPGRKFHVVLGMLADKDYPDAVALIAPLCASMACVTPDNPRALPSDRLAREAERHGVPAHSFDRDYQGAIDFATQKAGQEGMVLLCGSLYLAGSLRPLVLENIKNE</sequence>
<evidence type="ECO:0000256" key="2">
    <source>
        <dbReference type="ARBA" id="ARBA00008276"/>
    </source>
</evidence>
<evidence type="ECO:0000259" key="13">
    <source>
        <dbReference type="Pfam" id="PF08245"/>
    </source>
</evidence>
<comment type="catalytic activity">
    <reaction evidence="10">
        <text>(6S)-5,6,7,8-tetrahydrofolyl-(gamma-L-Glu)(n) + L-glutamate + ATP = (6S)-5,6,7,8-tetrahydrofolyl-(gamma-L-Glu)(n+1) + ADP + phosphate + H(+)</text>
        <dbReference type="Rhea" id="RHEA:10580"/>
        <dbReference type="Rhea" id="RHEA-COMP:14738"/>
        <dbReference type="Rhea" id="RHEA-COMP:14740"/>
        <dbReference type="ChEBI" id="CHEBI:15378"/>
        <dbReference type="ChEBI" id="CHEBI:29985"/>
        <dbReference type="ChEBI" id="CHEBI:30616"/>
        <dbReference type="ChEBI" id="CHEBI:43474"/>
        <dbReference type="ChEBI" id="CHEBI:141005"/>
        <dbReference type="ChEBI" id="CHEBI:456216"/>
        <dbReference type="EC" id="6.3.2.17"/>
    </reaction>
</comment>
<dbReference type="Pfam" id="PF02875">
    <property type="entry name" value="Mur_ligase_C"/>
    <property type="match status" value="1"/>
</dbReference>
<evidence type="ECO:0000256" key="10">
    <source>
        <dbReference type="ARBA" id="ARBA00047493"/>
    </source>
</evidence>
<keyword evidence="7 11" id="KW-0067">ATP-binding</keyword>
<evidence type="ECO:0000256" key="3">
    <source>
        <dbReference type="ARBA" id="ARBA00013025"/>
    </source>
</evidence>
<dbReference type="PANTHER" id="PTHR11136:SF0">
    <property type="entry name" value="DIHYDROFOLATE SYNTHETASE-RELATED"/>
    <property type="match status" value="1"/>
</dbReference>
<dbReference type="GO" id="GO:0005524">
    <property type="term" value="F:ATP binding"/>
    <property type="evidence" value="ECO:0007669"/>
    <property type="project" value="UniProtKB-KW"/>
</dbReference>
<reference evidence="15" key="1">
    <citation type="submission" date="2020-07" db="EMBL/GenBank/DDBJ databases">
        <title>Complete genome sequencing of Clostridia bacterium strain 12CBH8.</title>
        <authorList>
            <person name="Sakamoto M."/>
            <person name="Murakami T."/>
            <person name="Mori H."/>
        </authorList>
    </citation>
    <scope>NUCLEOTIDE SEQUENCE [LARGE SCALE GENOMIC DNA]</scope>
    <source>
        <strain evidence="15">12CBH8</strain>
    </source>
</reference>
<dbReference type="NCBIfam" id="TIGR01499">
    <property type="entry name" value="folC"/>
    <property type="match status" value="1"/>
</dbReference>
<evidence type="ECO:0000313" key="15">
    <source>
        <dbReference type="Proteomes" id="UP000593890"/>
    </source>
</evidence>
<dbReference type="Gene3D" id="3.40.1190.10">
    <property type="entry name" value="Mur-like, catalytic domain"/>
    <property type="match status" value="1"/>
</dbReference>
<name>A0A7I8D1J9_9FIRM</name>
<dbReference type="EMBL" id="AP023321">
    <property type="protein sequence ID" value="BCI59562.1"/>
    <property type="molecule type" value="Genomic_DNA"/>
</dbReference>
<comment type="cofactor">
    <cofactor evidence="1">
        <name>Mg(2+)</name>
        <dbReference type="ChEBI" id="CHEBI:18420"/>
    </cofactor>
</comment>
<evidence type="ECO:0000256" key="1">
    <source>
        <dbReference type="ARBA" id="ARBA00001946"/>
    </source>
</evidence>
<organism evidence="14 15">
    <name type="scientific">Solibaculum mannosilyticum</name>
    <dbReference type="NCBI Taxonomy" id="2780922"/>
    <lineage>
        <taxon>Bacteria</taxon>
        <taxon>Bacillati</taxon>
        <taxon>Bacillota</taxon>
        <taxon>Clostridia</taxon>
        <taxon>Eubacteriales</taxon>
        <taxon>Oscillospiraceae</taxon>
        <taxon>Solibaculum</taxon>
    </lineage>
</organism>